<evidence type="ECO:0000256" key="1">
    <source>
        <dbReference type="ARBA" id="ARBA00007274"/>
    </source>
</evidence>
<organism evidence="5 6">
    <name type="scientific">SAR86 cluster bacterium</name>
    <dbReference type="NCBI Taxonomy" id="2030880"/>
    <lineage>
        <taxon>Bacteria</taxon>
        <taxon>Pseudomonadati</taxon>
        <taxon>Pseudomonadota</taxon>
        <taxon>Gammaproteobacteria</taxon>
        <taxon>SAR86 cluster</taxon>
    </lineage>
</organism>
<evidence type="ECO:0000313" key="6">
    <source>
        <dbReference type="Proteomes" id="UP000705230"/>
    </source>
</evidence>
<evidence type="ECO:0000256" key="4">
    <source>
        <dbReference type="ARBA" id="ARBA00023315"/>
    </source>
</evidence>
<dbReference type="InterPro" id="IPR051159">
    <property type="entry name" value="Hexapeptide_acetyltransf"/>
</dbReference>
<evidence type="ECO:0000256" key="3">
    <source>
        <dbReference type="ARBA" id="ARBA00022737"/>
    </source>
</evidence>
<dbReference type="GO" id="GO:0008374">
    <property type="term" value="F:O-acyltransferase activity"/>
    <property type="evidence" value="ECO:0007669"/>
    <property type="project" value="TreeGrafter"/>
</dbReference>
<dbReference type="SUPFAM" id="SSF51161">
    <property type="entry name" value="Trimeric LpxA-like enzymes"/>
    <property type="match status" value="1"/>
</dbReference>
<comment type="similarity">
    <text evidence="1">Belongs to the transferase hexapeptide repeat family.</text>
</comment>
<dbReference type="InterPro" id="IPR001451">
    <property type="entry name" value="Hexapep"/>
</dbReference>
<dbReference type="Proteomes" id="UP000705230">
    <property type="component" value="Unassembled WGS sequence"/>
</dbReference>
<dbReference type="PANTHER" id="PTHR23416:SF23">
    <property type="entry name" value="ACETYLTRANSFERASE C18B11.09C-RELATED"/>
    <property type="match status" value="1"/>
</dbReference>
<dbReference type="Pfam" id="PF00132">
    <property type="entry name" value="Hexapep"/>
    <property type="match status" value="1"/>
</dbReference>
<sequence length="210" mass="23035">MKLGKGGAFFKPQYINLFGKNISIDNYPTLIGAKDANIQFTTWNIDKWDGKLDIGKYVLITPGVRIMAAEHITIGDACMFAHGAYISDADWHGIYDRSEPVGNTKPVVLKDNVWIGDSAIVCKGVTIGENSIIGAGAVVTKDVPPNSIFAGNPAKLVKVLDGNENFVSRKDFFSDPKKLAEDFDALDKYSLGENSFLGWIQSIFWPDKTN</sequence>
<gene>
    <name evidence="5" type="ORF">ISR29_02720</name>
</gene>
<dbReference type="EMBL" id="JADHSG010000002">
    <property type="protein sequence ID" value="MBL6903093.1"/>
    <property type="molecule type" value="Genomic_DNA"/>
</dbReference>
<dbReference type="PANTHER" id="PTHR23416">
    <property type="entry name" value="SIALIC ACID SYNTHASE-RELATED"/>
    <property type="match status" value="1"/>
</dbReference>
<evidence type="ECO:0000256" key="2">
    <source>
        <dbReference type="ARBA" id="ARBA00022679"/>
    </source>
</evidence>
<dbReference type="CDD" id="cd04647">
    <property type="entry name" value="LbH_MAT_like"/>
    <property type="match status" value="1"/>
</dbReference>
<dbReference type="Gene3D" id="2.160.10.10">
    <property type="entry name" value="Hexapeptide repeat proteins"/>
    <property type="match status" value="1"/>
</dbReference>
<dbReference type="PROSITE" id="PS00101">
    <property type="entry name" value="HEXAPEP_TRANSFERASES"/>
    <property type="match status" value="1"/>
</dbReference>
<name>A0A937JAY7_9GAMM</name>
<proteinExistence type="inferred from homology"/>
<reference evidence="5" key="1">
    <citation type="submission" date="2020-10" db="EMBL/GenBank/DDBJ databases">
        <title>Microbiome of the Black Sea water column analyzed by genome centric metagenomics.</title>
        <authorList>
            <person name="Cabello-Yeves P.J."/>
            <person name="Callieri C."/>
            <person name="Picazo A."/>
            <person name="Mehrshad M."/>
            <person name="Haro-Moreno J.M."/>
            <person name="Roda-Garcia J."/>
            <person name="Dzembekova N."/>
            <person name="Slabakova V."/>
            <person name="Slabakova N."/>
            <person name="Moncheva S."/>
            <person name="Rodriguez-Valera F."/>
        </authorList>
    </citation>
    <scope>NUCLEOTIDE SEQUENCE</scope>
    <source>
        <strain evidence="5">BS30m-G43</strain>
    </source>
</reference>
<keyword evidence="2" id="KW-0808">Transferase</keyword>
<keyword evidence="4 5" id="KW-0012">Acyltransferase</keyword>
<dbReference type="InterPro" id="IPR018357">
    <property type="entry name" value="Hexapep_transf_CS"/>
</dbReference>
<evidence type="ECO:0000313" key="5">
    <source>
        <dbReference type="EMBL" id="MBL6903093.1"/>
    </source>
</evidence>
<dbReference type="InterPro" id="IPR011004">
    <property type="entry name" value="Trimer_LpxA-like_sf"/>
</dbReference>
<dbReference type="AlphaFoldDB" id="A0A937JAY7"/>
<comment type="caution">
    <text evidence="5">The sequence shown here is derived from an EMBL/GenBank/DDBJ whole genome shotgun (WGS) entry which is preliminary data.</text>
</comment>
<keyword evidence="3" id="KW-0677">Repeat</keyword>
<protein>
    <submittedName>
        <fullName evidence="5">Acyltransferase</fullName>
    </submittedName>
</protein>
<accession>A0A937JAY7</accession>